<dbReference type="AlphaFoldDB" id="A0A642UU21"/>
<sequence length="260" mass="29386">MNTAADDLDDGLAYDVEFSDSPLSDSETVDNKVPERTDAVTGSSSKKRKKNQGGLKDKKRTKMEQDIDRKRNLAKQDVETISEYLNDKIRRKYSDLSALELAEKYFSKSDVRSTQDFDDERNLTNLESFITSRFKNMLSPKQDDEVKYIAILSSSAIRACDTHRATKDLKNGSVKLITKNKLSADISVMSKTRSRVLCSTPARILKVLESDELSVSKDNVKIVIIDNSYLDKKQQNIWDLAEAIDAVKELTSAGAKLYFY</sequence>
<protein>
    <recommendedName>
        <fullName evidence="4">Protein CMS1</fullName>
    </recommendedName>
</protein>
<dbReference type="OMA" id="CVGTPAR"/>
<feature type="compositionally biased region" description="Basic and acidic residues" evidence="1">
    <location>
        <begin position="29"/>
        <end position="38"/>
    </location>
</feature>
<dbReference type="PANTHER" id="PTHR24030:SF0">
    <property type="entry name" value="PROTEIN CMSS1"/>
    <property type="match status" value="1"/>
</dbReference>
<dbReference type="GeneID" id="54780356"/>
<feature type="compositionally biased region" description="Basic and acidic residues" evidence="1">
    <location>
        <begin position="62"/>
        <end position="71"/>
    </location>
</feature>
<proteinExistence type="predicted"/>
<dbReference type="EMBL" id="SWFT01000050">
    <property type="protein sequence ID" value="KAA8905275.1"/>
    <property type="molecule type" value="Genomic_DNA"/>
</dbReference>
<dbReference type="Proteomes" id="UP000449547">
    <property type="component" value="Unassembled WGS sequence"/>
</dbReference>
<evidence type="ECO:0008006" key="4">
    <source>
        <dbReference type="Google" id="ProtNLM"/>
    </source>
</evidence>
<comment type="caution">
    <text evidence="2">The sequence shown here is derived from an EMBL/GenBank/DDBJ whole genome shotgun (WGS) entry which is preliminary data.</text>
</comment>
<dbReference type="OrthoDB" id="1929311at2759"/>
<keyword evidence="3" id="KW-1185">Reference proteome</keyword>
<organism evidence="2 3">
    <name type="scientific">Diutina rugosa</name>
    <name type="common">Yeast</name>
    <name type="synonym">Candida rugosa</name>
    <dbReference type="NCBI Taxonomy" id="5481"/>
    <lineage>
        <taxon>Eukaryota</taxon>
        <taxon>Fungi</taxon>
        <taxon>Dikarya</taxon>
        <taxon>Ascomycota</taxon>
        <taxon>Saccharomycotina</taxon>
        <taxon>Pichiomycetes</taxon>
        <taxon>Debaryomycetaceae</taxon>
        <taxon>Diutina</taxon>
    </lineage>
</organism>
<dbReference type="GO" id="GO:0030686">
    <property type="term" value="C:90S preribosome"/>
    <property type="evidence" value="ECO:0007669"/>
    <property type="project" value="TreeGrafter"/>
</dbReference>
<name>A0A642UU21_DIURU</name>
<evidence type="ECO:0000313" key="2">
    <source>
        <dbReference type="EMBL" id="KAA8905275.1"/>
    </source>
</evidence>
<evidence type="ECO:0000256" key="1">
    <source>
        <dbReference type="SAM" id="MobiDB-lite"/>
    </source>
</evidence>
<dbReference type="PANTHER" id="PTHR24030">
    <property type="entry name" value="PROTEIN CMSS1"/>
    <property type="match status" value="1"/>
</dbReference>
<dbReference type="VEuPathDB" id="FungiDB:DIURU_001703"/>
<dbReference type="RefSeq" id="XP_034013661.1">
    <property type="nucleotide sequence ID" value="XM_034154276.1"/>
</dbReference>
<dbReference type="GO" id="GO:0005634">
    <property type="term" value="C:nucleus"/>
    <property type="evidence" value="ECO:0007669"/>
    <property type="project" value="TreeGrafter"/>
</dbReference>
<dbReference type="InterPro" id="IPR032704">
    <property type="entry name" value="Cms1"/>
</dbReference>
<feature type="region of interest" description="Disordered" evidence="1">
    <location>
        <begin position="16"/>
        <end position="71"/>
    </location>
</feature>
<evidence type="ECO:0000313" key="3">
    <source>
        <dbReference type="Proteomes" id="UP000449547"/>
    </source>
</evidence>
<accession>A0A642UU21</accession>
<gene>
    <name evidence="2" type="ORF">DIURU_001703</name>
</gene>
<dbReference type="Pfam" id="PF14617">
    <property type="entry name" value="CMS1"/>
    <property type="match status" value="1"/>
</dbReference>
<reference evidence="2 3" key="1">
    <citation type="submission" date="2019-07" db="EMBL/GenBank/DDBJ databases">
        <title>Genome assembly of two rare yeast pathogens: Diutina rugosa and Trichomonascus ciferrii.</title>
        <authorList>
            <person name="Mixao V."/>
            <person name="Saus E."/>
            <person name="Hansen A."/>
            <person name="Lass-Flor C."/>
            <person name="Gabaldon T."/>
        </authorList>
    </citation>
    <scope>NUCLEOTIDE SEQUENCE [LARGE SCALE GENOMIC DNA]</scope>
    <source>
        <strain evidence="2 3">CBS 613</strain>
    </source>
</reference>
<feature type="compositionally biased region" description="Basic residues" evidence="1">
    <location>
        <begin position="45"/>
        <end position="61"/>
    </location>
</feature>